<feature type="signal peptide" evidence="1">
    <location>
        <begin position="1"/>
        <end position="18"/>
    </location>
</feature>
<feature type="chain" id="PRO_5019560406" description="DUF5339 domain-containing protein" evidence="1">
    <location>
        <begin position="19"/>
        <end position="118"/>
    </location>
</feature>
<organism evidence="2 3">
    <name type="scientific">Entomomonas moraniae</name>
    <dbReference type="NCBI Taxonomy" id="2213226"/>
    <lineage>
        <taxon>Bacteria</taxon>
        <taxon>Pseudomonadati</taxon>
        <taxon>Pseudomonadota</taxon>
        <taxon>Gammaproteobacteria</taxon>
        <taxon>Pseudomonadales</taxon>
        <taxon>Pseudomonadaceae</taxon>
        <taxon>Entomomonas</taxon>
    </lineage>
</organism>
<gene>
    <name evidence="2" type="ORF">DM558_01840</name>
</gene>
<keyword evidence="1" id="KW-0732">Signal</keyword>
<reference evidence="3" key="1">
    <citation type="submission" date="2018-06" db="EMBL/GenBank/DDBJ databases">
        <title>Complete genome of Pseudomonas insecticola strain QZS01.</title>
        <authorList>
            <person name="Wang J."/>
            <person name="Su Q."/>
        </authorList>
    </citation>
    <scope>NUCLEOTIDE SEQUENCE [LARGE SCALE GENOMIC DNA]</scope>
    <source>
        <strain evidence="3">QZS01</strain>
    </source>
</reference>
<protein>
    <recommendedName>
        <fullName evidence="4">DUF5339 domain-containing protein</fullName>
    </recommendedName>
</protein>
<evidence type="ECO:0000313" key="3">
    <source>
        <dbReference type="Proteomes" id="UP000273143"/>
    </source>
</evidence>
<dbReference type="Proteomes" id="UP000273143">
    <property type="component" value="Chromosome"/>
</dbReference>
<dbReference type="RefSeq" id="WP_127161791.1">
    <property type="nucleotide sequence ID" value="NZ_CP029822.1"/>
</dbReference>
<evidence type="ECO:0008006" key="4">
    <source>
        <dbReference type="Google" id="ProtNLM"/>
    </source>
</evidence>
<name>A0A3S9XAY4_9GAMM</name>
<dbReference type="KEGG" id="emo:DM558_01840"/>
<proteinExistence type="predicted"/>
<sequence length="118" mass="13631">MTKLAYALCLMMPLLTLAQTNKKESVYADSCNAFFEASDSFISGLEKNKFTSIYITQQKKIEHNKMMDQFKQQLASIPKKQQIETCDIMSKTIQNKIQQINNVKSDEDIQKLFPQLKN</sequence>
<accession>A0A3S9XAY4</accession>
<dbReference type="EMBL" id="CP029822">
    <property type="protein sequence ID" value="AZS49592.1"/>
    <property type="molecule type" value="Genomic_DNA"/>
</dbReference>
<evidence type="ECO:0000256" key="1">
    <source>
        <dbReference type="SAM" id="SignalP"/>
    </source>
</evidence>
<evidence type="ECO:0000313" key="2">
    <source>
        <dbReference type="EMBL" id="AZS49592.1"/>
    </source>
</evidence>
<dbReference type="AlphaFoldDB" id="A0A3S9XAY4"/>
<keyword evidence="3" id="KW-1185">Reference proteome</keyword>